<sequence length="254" mass="26272">MAPQKLAGKVALVTGGGQGVGLGIAQALAAAGAALVITGRDVAKLEAAARDLSPLGTAGVAICAGDVRRRADAEAAVKVALDRFGRLDVLVNNAQSSKPGTLLEDIDDETIALTLESGLLGTIRHMQAAFPHLKERGGSIINLGSREGIYGGAGFGIYAATKEGVRGVSRVAAREWGRYGIRVNVICPAALSPVAIQYLADHPEQAEMYRREIALGRFGDPQADIGPVAVFLASDDSRYVTGQTLNADGGQVML</sequence>
<proteinExistence type="inferred from homology"/>
<protein>
    <submittedName>
        <fullName evidence="2">Short-chain dehydrogenase</fullName>
    </submittedName>
</protein>
<keyword evidence="3" id="KW-1185">Reference proteome</keyword>
<dbReference type="PRINTS" id="PR00081">
    <property type="entry name" value="GDHRDH"/>
</dbReference>
<dbReference type="EMBL" id="CP022111">
    <property type="protein sequence ID" value="ASG22251.1"/>
    <property type="molecule type" value="Genomic_DNA"/>
</dbReference>
<evidence type="ECO:0000313" key="3">
    <source>
        <dbReference type="Proteomes" id="UP000197153"/>
    </source>
</evidence>
<dbReference type="InterPro" id="IPR020904">
    <property type="entry name" value="Sc_DH/Rdtase_CS"/>
</dbReference>
<accession>A0A248JUU9</accession>
<evidence type="ECO:0000313" key="2">
    <source>
        <dbReference type="EMBL" id="ASG22251.1"/>
    </source>
</evidence>
<name>A0A248JUU9_9PROT</name>
<dbReference type="Pfam" id="PF13561">
    <property type="entry name" value="adh_short_C2"/>
    <property type="match status" value="1"/>
</dbReference>
<dbReference type="InterPro" id="IPR002347">
    <property type="entry name" value="SDR_fam"/>
</dbReference>
<organism evidence="2 3">
    <name type="scientific">Nitrospirillum viridazoti CBAmc</name>
    <dbReference type="NCBI Taxonomy" id="1441467"/>
    <lineage>
        <taxon>Bacteria</taxon>
        <taxon>Pseudomonadati</taxon>
        <taxon>Pseudomonadota</taxon>
        <taxon>Alphaproteobacteria</taxon>
        <taxon>Rhodospirillales</taxon>
        <taxon>Azospirillaceae</taxon>
        <taxon>Nitrospirillum</taxon>
        <taxon>Nitrospirillum viridazoti</taxon>
    </lineage>
</organism>
<gene>
    <name evidence="2" type="ORF">Y958_14910</name>
</gene>
<dbReference type="PRINTS" id="PR00080">
    <property type="entry name" value="SDRFAMILY"/>
</dbReference>
<dbReference type="KEGG" id="nao:Y958_14910"/>
<dbReference type="RefSeq" id="WP_088872857.1">
    <property type="nucleotide sequence ID" value="NZ_CP022111.1"/>
</dbReference>
<evidence type="ECO:0000256" key="1">
    <source>
        <dbReference type="ARBA" id="ARBA00006484"/>
    </source>
</evidence>
<dbReference type="InterPro" id="IPR036291">
    <property type="entry name" value="NAD(P)-bd_dom_sf"/>
</dbReference>
<dbReference type="GO" id="GO:0016616">
    <property type="term" value="F:oxidoreductase activity, acting on the CH-OH group of donors, NAD or NADP as acceptor"/>
    <property type="evidence" value="ECO:0007669"/>
    <property type="project" value="TreeGrafter"/>
</dbReference>
<dbReference type="FunFam" id="3.40.50.720:FF:000084">
    <property type="entry name" value="Short-chain dehydrogenase reductase"/>
    <property type="match status" value="1"/>
</dbReference>
<dbReference type="PROSITE" id="PS00061">
    <property type="entry name" value="ADH_SHORT"/>
    <property type="match status" value="1"/>
</dbReference>
<dbReference type="PANTHER" id="PTHR42760">
    <property type="entry name" value="SHORT-CHAIN DEHYDROGENASES/REDUCTASES FAMILY MEMBER"/>
    <property type="match status" value="1"/>
</dbReference>
<comment type="similarity">
    <text evidence="1">Belongs to the short-chain dehydrogenases/reductases (SDR) family.</text>
</comment>
<dbReference type="Gene3D" id="3.40.50.720">
    <property type="entry name" value="NAD(P)-binding Rossmann-like Domain"/>
    <property type="match status" value="1"/>
</dbReference>
<dbReference type="AlphaFoldDB" id="A0A248JUU9"/>
<dbReference type="CDD" id="cd05233">
    <property type="entry name" value="SDR_c"/>
    <property type="match status" value="1"/>
</dbReference>
<reference evidence="2 3" key="1">
    <citation type="submission" date="2017-06" db="EMBL/GenBank/DDBJ databases">
        <title>Complete genome sequence of Nitrospirillum amazonense strain CBAmC, an endophytic nitrogen-fixing and plant growth-promoting bacterium, isolated from sugarcane.</title>
        <authorList>
            <person name="Schwab S."/>
            <person name="dos Santos Teixeira K.R."/>
            <person name="Simoes Araujo J.L."/>
            <person name="Soares Vidal M."/>
            <person name="Borges de Freitas H.R."/>
            <person name="Rivello Crivelaro A.L."/>
            <person name="Bueno de Camargo Nunes A."/>
            <person name="dos Santos C.M."/>
            <person name="Palmeira da Silva Rosa D."/>
            <person name="da Silva Padilha D."/>
            <person name="da Silva E."/>
            <person name="Araujo Terra L."/>
            <person name="Soares Mendes V."/>
            <person name="Farinelli L."/>
            <person name="Magalhaes Cruz L."/>
            <person name="Baldani J.I."/>
        </authorList>
    </citation>
    <scope>NUCLEOTIDE SEQUENCE [LARGE SCALE GENOMIC DNA]</scope>
    <source>
        <strain evidence="2 3">CBAmC</strain>
    </source>
</reference>
<dbReference type="Proteomes" id="UP000197153">
    <property type="component" value="Chromosome 2"/>
</dbReference>
<dbReference type="SUPFAM" id="SSF51735">
    <property type="entry name" value="NAD(P)-binding Rossmann-fold domains"/>
    <property type="match status" value="1"/>
</dbReference>